<dbReference type="InterPro" id="IPR036640">
    <property type="entry name" value="ABC1_TM_sf"/>
</dbReference>
<evidence type="ECO:0000313" key="12">
    <source>
        <dbReference type="Proteomes" id="UP000616885"/>
    </source>
</evidence>
<evidence type="ECO:0000256" key="7">
    <source>
        <dbReference type="SAM" id="MobiDB-lite"/>
    </source>
</evidence>
<feature type="transmembrane region" description="Helical" evidence="8">
    <location>
        <begin position="49"/>
        <end position="77"/>
    </location>
</feature>
<evidence type="ECO:0008006" key="13">
    <source>
        <dbReference type="Google" id="ProtNLM"/>
    </source>
</evidence>
<dbReference type="PANTHER" id="PTHR43394:SF15">
    <property type="entry name" value="ALPHA-FACTOR-TRANSPORTING ATPASE"/>
    <property type="match status" value="1"/>
</dbReference>
<evidence type="ECO:0000256" key="3">
    <source>
        <dbReference type="ARBA" id="ARBA00022741"/>
    </source>
</evidence>
<dbReference type="PROSITE" id="PS50893">
    <property type="entry name" value="ABC_TRANSPORTER_2"/>
    <property type="match status" value="2"/>
</dbReference>
<feature type="region of interest" description="Disordered" evidence="7">
    <location>
        <begin position="746"/>
        <end position="806"/>
    </location>
</feature>
<dbReference type="EMBL" id="JADCTT010000003">
    <property type="protein sequence ID" value="KAF9755520.1"/>
    <property type="molecule type" value="Genomic_DNA"/>
</dbReference>
<feature type="transmembrane region" description="Helical" evidence="8">
    <location>
        <begin position="1052"/>
        <end position="1071"/>
    </location>
</feature>
<name>A0A8H7TQM0_BIOOC</name>
<evidence type="ECO:0000313" key="11">
    <source>
        <dbReference type="EMBL" id="KAF9755520.1"/>
    </source>
</evidence>
<dbReference type="Pfam" id="PF00664">
    <property type="entry name" value="ABC_membrane"/>
    <property type="match status" value="2"/>
</dbReference>
<feature type="transmembrane region" description="Helical" evidence="8">
    <location>
        <begin position="204"/>
        <end position="221"/>
    </location>
</feature>
<accession>A0A8H7TQM0</accession>
<feature type="transmembrane region" description="Helical" evidence="8">
    <location>
        <begin position="890"/>
        <end position="912"/>
    </location>
</feature>
<dbReference type="GO" id="GO:0015421">
    <property type="term" value="F:ABC-type oligopeptide transporter activity"/>
    <property type="evidence" value="ECO:0007669"/>
    <property type="project" value="TreeGrafter"/>
</dbReference>
<protein>
    <recommendedName>
        <fullName evidence="13">ABC transporter</fullName>
    </recommendedName>
</protein>
<feature type="transmembrane region" description="Helical" evidence="8">
    <location>
        <begin position="963"/>
        <end position="986"/>
    </location>
</feature>
<dbReference type="InterPro" id="IPR011527">
    <property type="entry name" value="ABC1_TM_dom"/>
</dbReference>
<feature type="transmembrane region" description="Helical" evidence="8">
    <location>
        <begin position="97"/>
        <end position="125"/>
    </location>
</feature>
<evidence type="ECO:0000256" key="2">
    <source>
        <dbReference type="ARBA" id="ARBA00022692"/>
    </source>
</evidence>
<dbReference type="Gene3D" id="3.40.50.300">
    <property type="entry name" value="P-loop containing nucleotide triphosphate hydrolases"/>
    <property type="match status" value="3"/>
</dbReference>
<dbReference type="GO" id="GO:0016020">
    <property type="term" value="C:membrane"/>
    <property type="evidence" value="ECO:0007669"/>
    <property type="project" value="UniProtKB-SubCell"/>
</dbReference>
<evidence type="ECO:0000256" key="8">
    <source>
        <dbReference type="SAM" id="Phobius"/>
    </source>
</evidence>
<evidence type="ECO:0000256" key="1">
    <source>
        <dbReference type="ARBA" id="ARBA00004141"/>
    </source>
</evidence>
<evidence type="ECO:0000259" key="9">
    <source>
        <dbReference type="PROSITE" id="PS50893"/>
    </source>
</evidence>
<dbReference type="PROSITE" id="PS50929">
    <property type="entry name" value="ABC_TM1F"/>
    <property type="match status" value="2"/>
</dbReference>
<dbReference type="SUPFAM" id="SSF52540">
    <property type="entry name" value="P-loop containing nucleoside triphosphate hydrolases"/>
    <property type="match status" value="2"/>
</dbReference>
<keyword evidence="5 8" id="KW-1133">Transmembrane helix</keyword>
<dbReference type="InterPro" id="IPR003439">
    <property type="entry name" value="ABC_transporter-like_ATP-bd"/>
</dbReference>
<evidence type="ECO:0000256" key="5">
    <source>
        <dbReference type="ARBA" id="ARBA00022989"/>
    </source>
</evidence>
<keyword evidence="3" id="KW-0547">Nucleotide-binding</keyword>
<keyword evidence="6 8" id="KW-0472">Membrane</keyword>
<comment type="subcellular location">
    <subcellularLocation>
        <location evidence="1">Membrane</location>
        <topology evidence="1">Multi-pass membrane protein</topology>
    </subcellularLocation>
</comment>
<sequence length="1390" mass="152940">MEQTRQVTAPKCDRAPYLEDSPLADSLPFQREIKPSWKMLFEFTRWSHAAPLATALVASAAVAGFKASLSVILGQIFEIIAEFGTGSRSSESSMAGISRWALILVGLGVGNSIAHAVFLTFWIIFGELQAQSARHRMFNCLVSKEMAWFDVQEEGISSLLIRMQTQTRELQLATSQILGFLVSEGMTAVASLCVAFYFSWKLTLVILTTIPVSIVILSLATRKIEPAIQMQKKYLATASKHATASLMAIDLVKVFGGYDQELKRYLHFANLASNHYLVQALCNSIQLGYVSFWLILTFVVGFWYGAALIDAGLSPGSVMSTFYAVLTAFQGAEALIPHWLVFSKGMSGGKFLSSVMPNGRRKGLPRKMGGMLRPQICAGTIELRDVSFSYPSNPNRIALNQCSFSFPAGEVTFIVGKSGSGKSTVGSLISNFYQPSTGDILIDGRSMRIIQEDWLRENIMLLQQSSVLFNESFQKMSLLSTIAGLPQGLDTNVGPEGHNLSGGQKQRLALARARLRNPPVLVLDEVTSGLDQVNRVLVMESLRCWRRNKTTVIITHDISQILPDDFVYVMDDAGIVEEGFKRDLIQKPEGFFASFDSPGSQEGLEIEINVLSPTPPDASPITPIIPSSSGLMADLFLRGLENHSSRYSYGGGSRRTSFGAAASYAAQMKAERSWASPANVPARSSAVPRDVELEDLDDERKRFSRFVTERFILNKELERNDLRLPFSRSSQAGAYLRLEDHPRRHSIVPGPLSAKRPSYKVAGGPSPFRDKEFTIQEESLSVRSSANPENSSWSSGNHHHDEEDALPNSAPFWEPEVYINDKEPKTKDSIFTTLKTVWPILGIKDRITLVCGILATVVGAAATPAFAYCFAQLLGIMTTPGNKSQRGMKWAVSMLAIAIINGVGIGGGRYLVEKAAQSWVSNIRKEALRRILLQPRSWFNKSKNSPSRINECLDRNAEEMRNIVGRFVPIMTGVLTMISISLLWAFVVSWKLTLVALAPVPLVFATIQGFGLITGKWEGRWRERYFRIKYESLVDAALNTGLKRSAFSSPLFGIYQSAGYFLTALVFYYATTMLVGDRELGVAEIMQVVNLLIFGIGMATSMLSSLPQLVMAQATASQMLGFARLPTQPPEGHQGRKILESPLPIRFDNLRFSYSPRGGEEVLRGVSFEIQPGRCTAIVGHSGCGKSTIISLILALYPPTNTGLNPRSSSSLTFAGFPFSEVDIHRLRSAMAYVAQFPFLFPGTISENIIYGLPIDSPYRHMRDIQHAAQAAGVDEWIDSLPQGYHTRVGDGGQALSGGQAQRLGIARALVRRPRLLVMDEPTSALDAESAATIRETIKGLKSNRDMGIVVVTHSSEMMSMADRVIMLGQGVLFSKKEGSRNCWLKAAHF</sequence>
<feature type="transmembrane region" description="Helical" evidence="8">
    <location>
        <begin position="287"/>
        <end position="309"/>
    </location>
</feature>
<feature type="domain" description="ABC transmembrane type-1" evidence="10">
    <location>
        <begin position="852"/>
        <end position="1111"/>
    </location>
</feature>
<feature type="transmembrane region" description="Helical" evidence="8">
    <location>
        <begin position="1091"/>
        <end position="1110"/>
    </location>
</feature>
<dbReference type="InterPro" id="IPR027417">
    <property type="entry name" value="P-loop_NTPase"/>
</dbReference>
<evidence type="ECO:0000259" key="10">
    <source>
        <dbReference type="PROSITE" id="PS50929"/>
    </source>
</evidence>
<organism evidence="11 12">
    <name type="scientific">Bionectria ochroleuca</name>
    <name type="common">Gliocladium roseum</name>
    <dbReference type="NCBI Taxonomy" id="29856"/>
    <lineage>
        <taxon>Eukaryota</taxon>
        <taxon>Fungi</taxon>
        <taxon>Dikarya</taxon>
        <taxon>Ascomycota</taxon>
        <taxon>Pezizomycotina</taxon>
        <taxon>Sordariomycetes</taxon>
        <taxon>Hypocreomycetidae</taxon>
        <taxon>Hypocreales</taxon>
        <taxon>Bionectriaceae</taxon>
        <taxon>Clonostachys</taxon>
    </lineage>
</organism>
<dbReference type="PROSITE" id="PS00211">
    <property type="entry name" value="ABC_TRANSPORTER_1"/>
    <property type="match status" value="1"/>
</dbReference>
<keyword evidence="4" id="KW-0067">ATP-binding</keyword>
<evidence type="ECO:0000256" key="4">
    <source>
        <dbReference type="ARBA" id="ARBA00022840"/>
    </source>
</evidence>
<dbReference type="SMART" id="SM00382">
    <property type="entry name" value="AAA"/>
    <property type="match status" value="2"/>
</dbReference>
<dbReference type="Gene3D" id="1.20.1560.10">
    <property type="entry name" value="ABC transporter type 1, transmembrane domain"/>
    <property type="match status" value="2"/>
</dbReference>
<dbReference type="PANTHER" id="PTHR43394">
    <property type="entry name" value="ATP-DEPENDENT PERMEASE MDL1, MITOCHONDRIAL"/>
    <property type="match status" value="1"/>
</dbReference>
<dbReference type="CDD" id="cd18577">
    <property type="entry name" value="ABC_6TM_Pgp_ABCB1_D1_like"/>
    <property type="match status" value="1"/>
</dbReference>
<feature type="transmembrane region" description="Helical" evidence="8">
    <location>
        <begin position="321"/>
        <end position="342"/>
    </location>
</feature>
<dbReference type="InterPro" id="IPR003593">
    <property type="entry name" value="AAA+_ATPase"/>
</dbReference>
<evidence type="ECO:0000256" key="6">
    <source>
        <dbReference type="ARBA" id="ARBA00023136"/>
    </source>
</evidence>
<feature type="domain" description="ABC transporter" evidence="9">
    <location>
        <begin position="381"/>
        <end position="597"/>
    </location>
</feature>
<feature type="transmembrane region" description="Helical" evidence="8">
    <location>
        <begin position="847"/>
        <end position="870"/>
    </location>
</feature>
<feature type="transmembrane region" description="Helical" evidence="8">
    <location>
        <begin position="177"/>
        <end position="198"/>
    </location>
</feature>
<keyword evidence="2 8" id="KW-0812">Transmembrane</keyword>
<dbReference type="SUPFAM" id="SSF90123">
    <property type="entry name" value="ABC transporter transmembrane region"/>
    <property type="match status" value="2"/>
</dbReference>
<feature type="transmembrane region" description="Helical" evidence="8">
    <location>
        <begin position="992"/>
        <end position="1014"/>
    </location>
</feature>
<reference evidence="11" key="1">
    <citation type="submission" date="2020-10" db="EMBL/GenBank/DDBJ databases">
        <title>High-Quality Genome Resource of Clonostachys rosea strain S41 by Oxford Nanopore Long-Read Sequencing.</title>
        <authorList>
            <person name="Wang H."/>
        </authorList>
    </citation>
    <scope>NUCLEOTIDE SEQUENCE</scope>
    <source>
        <strain evidence="11">S41</strain>
    </source>
</reference>
<dbReference type="GO" id="GO:0005524">
    <property type="term" value="F:ATP binding"/>
    <property type="evidence" value="ECO:0007669"/>
    <property type="project" value="UniProtKB-KW"/>
</dbReference>
<dbReference type="CDD" id="cd18578">
    <property type="entry name" value="ABC_6TM_Pgp_ABCB1_D2_like"/>
    <property type="match status" value="1"/>
</dbReference>
<dbReference type="Proteomes" id="UP000616885">
    <property type="component" value="Unassembled WGS sequence"/>
</dbReference>
<proteinExistence type="predicted"/>
<feature type="domain" description="ABC transmembrane type-1" evidence="10">
    <location>
        <begin position="53"/>
        <end position="344"/>
    </location>
</feature>
<dbReference type="InterPro" id="IPR017871">
    <property type="entry name" value="ABC_transporter-like_CS"/>
</dbReference>
<comment type="caution">
    <text evidence="11">The sequence shown here is derived from an EMBL/GenBank/DDBJ whole genome shotgun (WGS) entry which is preliminary data.</text>
</comment>
<gene>
    <name evidence="11" type="ORF">IM811_010961</name>
</gene>
<dbReference type="InterPro" id="IPR039421">
    <property type="entry name" value="Type_1_exporter"/>
</dbReference>
<feature type="compositionally biased region" description="Low complexity" evidence="7">
    <location>
        <begin position="784"/>
        <end position="795"/>
    </location>
</feature>
<feature type="domain" description="ABC transporter" evidence="9">
    <location>
        <begin position="1145"/>
        <end position="1390"/>
    </location>
</feature>
<dbReference type="Pfam" id="PF00005">
    <property type="entry name" value="ABC_tran"/>
    <property type="match status" value="2"/>
</dbReference>
<dbReference type="GO" id="GO:0016887">
    <property type="term" value="F:ATP hydrolysis activity"/>
    <property type="evidence" value="ECO:0007669"/>
    <property type="project" value="InterPro"/>
</dbReference>